<dbReference type="SUPFAM" id="SSF53756">
    <property type="entry name" value="UDP-Glycosyltransferase/glycogen phosphorylase"/>
    <property type="match status" value="1"/>
</dbReference>
<name>A0A2N0I330_9SPHN</name>
<dbReference type="OrthoDB" id="9807209at2"/>
<sequence>MSGEILFLSHRMPFPPDRGDKIRSHHVLRRLARQGPVHVATFADDERDISEEVELAAIARSYRLVRRVKPLIVAGLQSLLKRQPVSLPAFHSAELTDYVIQVLAERPISAIYAFSGQMGQYIPDSFEGRVIYDFVDVDSAKFEAYADKARGVERWLYAREGRLLRLEERRLARRSDVSLLVSFEEAALFRGRLAEGEREACDVRTLRNGIDSRHFDPAQIEPAAELAAKPGPRLLFSGQMDYAPNVEAALRAVDRLLPLVRARLPQATLHIVGRNPVEELLAQHGKDGVYVWGAVDDMRSYIAAADVALIPLDIARGVQNKVLEAMAMALPVVLTSEAATGIGAQDGRHLLIADTDEGLADHVISLAQDPARASAVGHEARRFVVDTLSWQATLAPLVDLLADCAPGSRDAA</sequence>
<keyword evidence="2" id="KW-1185">Reference proteome</keyword>
<comment type="caution">
    <text evidence="1">The sequence shown here is derived from an EMBL/GenBank/DDBJ whole genome shotgun (WGS) entry which is preliminary data.</text>
</comment>
<dbReference type="Proteomes" id="UP000232587">
    <property type="component" value="Unassembled WGS sequence"/>
</dbReference>
<dbReference type="CDD" id="cd03801">
    <property type="entry name" value="GT4_PimA-like"/>
    <property type="match status" value="1"/>
</dbReference>
<proteinExistence type="predicted"/>
<dbReference type="RefSeq" id="WP_100866016.1">
    <property type="nucleotide sequence ID" value="NZ_PHUF01000002.1"/>
</dbReference>
<dbReference type="GO" id="GO:0016757">
    <property type="term" value="F:glycosyltransferase activity"/>
    <property type="evidence" value="ECO:0007669"/>
    <property type="project" value="TreeGrafter"/>
</dbReference>
<keyword evidence="1" id="KW-0808">Transferase</keyword>
<dbReference type="AlphaFoldDB" id="A0A2N0I330"/>
<evidence type="ECO:0000313" key="2">
    <source>
        <dbReference type="Proteomes" id="UP000232587"/>
    </source>
</evidence>
<dbReference type="Gene3D" id="3.40.50.2000">
    <property type="entry name" value="Glycogen Phosphorylase B"/>
    <property type="match status" value="2"/>
</dbReference>
<dbReference type="NCBIfam" id="TIGR03087">
    <property type="entry name" value="stp1"/>
    <property type="match status" value="1"/>
</dbReference>
<protein>
    <submittedName>
        <fullName evidence="1">Sugar transferase (PEP-CTERM/EpsH1 system associated)</fullName>
    </submittedName>
</protein>
<accession>A0A2N0I330</accession>
<reference evidence="1 2" key="1">
    <citation type="submission" date="2017-11" db="EMBL/GenBank/DDBJ databases">
        <title>Genomic Encyclopedia of Type Strains, Phase III (KMG-III): the genomes of soil and plant-associated and newly described type strains.</title>
        <authorList>
            <person name="Whitman W."/>
        </authorList>
    </citation>
    <scope>NUCLEOTIDE SEQUENCE [LARGE SCALE GENOMIC DNA]</scope>
    <source>
        <strain evidence="1 2">CGMCC 1.12274</strain>
    </source>
</reference>
<gene>
    <name evidence="1" type="ORF">B0I00_0794</name>
</gene>
<dbReference type="EMBL" id="PHUF01000002">
    <property type="protein sequence ID" value="PKB25592.1"/>
    <property type="molecule type" value="Genomic_DNA"/>
</dbReference>
<organism evidence="1 2">
    <name type="scientific">Novosphingobium kunmingense</name>
    <dbReference type="NCBI Taxonomy" id="1211806"/>
    <lineage>
        <taxon>Bacteria</taxon>
        <taxon>Pseudomonadati</taxon>
        <taxon>Pseudomonadota</taxon>
        <taxon>Alphaproteobacteria</taxon>
        <taxon>Sphingomonadales</taxon>
        <taxon>Sphingomonadaceae</taxon>
        <taxon>Novosphingobium</taxon>
    </lineage>
</organism>
<dbReference type="Pfam" id="PF13692">
    <property type="entry name" value="Glyco_trans_1_4"/>
    <property type="match status" value="1"/>
</dbReference>
<dbReference type="PANTHER" id="PTHR12526">
    <property type="entry name" value="GLYCOSYLTRANSFERASE"/>
    <property type="match status" value="1"/>
</dbReference>
<dbReference type="PANTHER" id="PTHR12526:SF600">
    <property type="entry name" value="GLYCOSYL TRANSFERASE GROUP 1"/>
    <property type="match status" value="1"/>
</dbReference>
<evidence type="ECO:0000313" key="1">
    <source>
        <dbReference type="EMBL" id="PKB25592.1"/>
    </source>
</evidence>
<dbReference type="InterPro" id="IPR017521">
    <property type="entry name" value="Sugar_tfrase_PEP-CTERM_Stp1"/>
</dbReference>